<comment type="caution">
    <text evidence="1">The sequence shown here is derived from an EMBL/GenBank/DDBJ whole genome shotgun (WGS) entry which is preliminary data.</text>
</comment>
<dbReference type="AlphaFoldDB" id="A0A9P7RE84"/>
<evidence type="ECO:0000313" key="1">
    <source>
        <dbReference type="EMBL" id="KAG7056012.1"/>
    </source>
</evidence>
<organism evidence="1 2">
    <name type="scientific">Colletotrichum scovillei</name>
    <dbReference type="NCBI Taxonomy" id="1209932"/>
    <lineage>
        <taxon>Eukaryota</taxon>
        <taxon>Fungi</taxon>
        <taxon>Dikarya</taxon>
        <taxon>Ascomycota</taxon>
        <taxon>Pezizomycotina</taxon>
        <taxon>Sordariomycetes</taxon>
        <taxon>Hypocreomycetidae</taxon>
        <taxon>Glomerellales</taxon>
        <taxon>Glomerellaceae</taxon>
        <taxon>Colletotrichum</taxon>
        <taxon>Colletotrichum acutatum species complex</taxon>
    </lineage>
</organism>
<dbReference type="Proteomes" id="UP000699042">
    <property type="component" value="Unassembled WGS sequence"/>
</dbReference>
<keyword evidence="2" id="KW-1185">Reference proteome</keyword>
<evidence type="ECO:0000313" key="2">
    <source>
        <dbReference type="Proteomes" id="UP000699042"/>
    </source>
</evidence>
<accession>A0A9P7RE84</accession>
<proteinExistence type="predicted"/>
<protein>
    <submittedName>
        <fullName evidence="1">Uncharacterized protein</fullName>
    </submittedName>
</protein>
<dbReference type="EMBL" id="JAESDN010000002">
    <property type="protein sequence ID" value="KAG7056012.1"/>
    <property type="molecule type" value="Genomic_DNA"/>
</dbReference>
<name>A0A9P7RE84_9PEZI</name>
<reference evidence="1" key="1">
    <citation type="submission" date="2021-05" db="EMBL/GenBank/DDBJ databases">
        <title>Comparative genomics of three Colletotrichum scovillei strains and genetic complementation revealed genes involved fungal growth and virulence on chili pepper.</title>
        <authorList>
            <person name="Hsieh D.-K."/>
            <person name="Chuang S.-C."/>
            <person name="Chen C.-Y."/>
            <person name="Chao Y.-T."/>
            <person name="Lu M.-Y.J."/>
            <person name="Lee M.-H."/>
            <person name="Shih M.-C."/>
        </authorList>
    </citation>
    <scope>NUCLEOTIDE SEQUENCE</scope>
    <source>
        <strain evidence="1">Coll-153</strain>
    </source>
</reference>
<gene>
    <name evidence="1" type="ORF">JMJ77_008463</name>
</gene>
<sequence>MMLQYVSVHGSSRPSGWPGTHDWHAGRGSTRLLLLCNHCNVHERLCQQKLPPRPGLLHLQAVPSSLRWHPTQHALAPSFRHGAAIPRKSSAISFRRRAKFLFNQTRPARACTWALFPRSFPVLKRTCTVDAPPHPAVSSFLSVSPTFSAAKAYYGMPTVSYIRLPLRQGMDIRICTAQNRRWLPYVWEPPSQVQRVNQLTLPLSVTSVVRYTSYKHATSASSLP</sequence>